<proteinExistence type="predicted"/>
<organism evidence="1 2">
    <name type="scientific">Sphenostylis stenocarpa</name>
    <dbReference type="NCBI Taxonomy" id="92480"/>
    <lineage>
        <taxon>Eukaryota</taxon>
        <taxon>Viridiplantae</taxon>
        <taxon>Streptophyta</taxon>
        <taxon>Embryophyta</taxon>
        <taxon>Tracheophyta</taxon>
        <taxon>Spermatophyta</taxon>
        <taxon>Magnoliopsida</taxon>
        <taxon>eudicotyledons</taxon>
        <taxon>Gunneridae</taxon>
        <taxon>Pentapetalae</taxon>
        <taxon>rosids</taxon>
        <taxon>fabids</taxon>
        <taxon>Fabales</taxon>
        <taxon>Fabaceae</taxon>
        <taxon>Papilionoideae</taxon>
        <taxon>50 kb inversion clade</taxon>
        <taxon>NPAAA clade</taxon>
        <taxon>indigoferoid/millettioid clade</taxon>
        <taxon>Phaseoleae</taxon>
        <taxon>Sphenostylis</taxon>
    </lineage>
</organism>
<name>A0AA86SR51_9FABA</name>
<keyword evidence="2" id="KW-1185">Reference proteome</keyword>
<gene>
    <name evidence="1" type="ORF">AYBTSS11_LOCUS14003</name>
</gene>
<dbReference type="AlphaFoldDB" id="A0AA86SR51"/>
<evidence type="ECO:0000313" key="2">
    <source>
        <dbReference type="Proteomes" id="UP001189624"/>
    </source>
</evidence>
<evidence type="ECO:0000313" key="1">
    <source>
        <dbReference type="EMBL" id="CAJ1949972.1"/>
    </source>
</evidence>
<reference evidence="1" key="1">
    <citation type="submission" date="2023-10" db="EMBL/GenBank/DDBJ databases">
        <authorList>
            <person name="Domelevo Entfellner J.-B."/>
        </authorList>
    </citation>
    <scope>NUCLEOTIDE SEQUENCE</scope>
</reference>
<dbReference type="EMBL" id="OY731401">
    <property type="protein sequence ID" value="CAJ1949972.1"/>
    <property type="molecule type" value="Genomic_DNA"/>
</dbReference>
<protein>
    <submittedName>
        <fullName evidence="1">Uncharacterized protein</fullName>
    </submittedName>
</protein>
<dbReference type="Proteomes" id="UP001189624">
    <property type="component" value="Chromosome 4"/>
</dbReference>
<dbReference type="Gramene" id="rna-AYBTSS11_LOCUS14003">
    <property type="protein sequence ID" value="CAJ1949972.1"/>
    <property type="gene ID" value="gene-AYBTSS11_LOCUS14003"/>
</dbReference>
<sequence length="86" mass="9410">MVPAVDRNDFARKSMSDHLSLGNEVKGFVENADACNYRDEYDGCALGAFSCYHCQSETDAAIPNSDQMNVYSCAVELDTLDSKTTS</sequence>
<accession>A0AA86SR51</accession>